<keyword evidence="2" id="KW-0479">Metal-binding</keyword>
<dbReference type="RefSeq" id="WP_136546501.1">
    <property type="nucleotide sequence ID" value="NZ_CP031093.1"/>
</dbReference>
<keyword evidence="7" id="KW-0234">DNA repair</keyword>
<dbReference type="GO" id="GO:0051539">
    <property type="term" value="F:4 iron, 4 sulfur cluster binding"/>
    <property type="evidence" value="ECO:0007669"/>
    <property type="project" value="UniProtKB-KW"/>
</dbReference>
<evidence type="ECO:0000256" key="3">
    <source>
        <dbReference type="ARBA" id="ARBA00022763"/>
    </source>
</evidence>
<dbReference type="OrthoDB" id="9789139at2"/>
<dbReference type="EMBL" id="CP031093">
    <property type="protein sequence ID" value="QCF24866.1"/>
    <property type="molecule type" value="Genomic_DNA"/>
</dbReference>
<dbReference type="KEGG" id="hmi:soil367_02260"/>
<reference evidence="9 10" key="1">
    <citation type="submission" date="2018-07" db="EMBL/GenBank/DDBJ databases">
        <title>Marsedoiliclastica nanhaica gen. nov. sp. nov., a novel marine hydrocarbonoclastic bacterium isolated from an in-situ enriched hydrocarbon-degrading consortium in deep-sea sediment.</title>
        <authorList>
            <person name="Dong C."/>
            <person name="Ma T."/>
            <person name="Liu R."/>
            <person name="Shao Z."/>
        </authorList>
    </citation>
    <scope>NUCLEOTIDE SEQUENCE [LARGE SCALE GENOMIC DNA]</scope>
    <source>
        <strain evidence="10">soil36-7</strain>
    </source>
</reference>
<dbReference type="Proteomes" id="UP000298049">
    <property type="component" value="Chromosome"/>
</dbReference>
<keyword evidence="10" id="KW-1185">Reference proteome</keyword>
<dbReference type="GO" id="GO:0046872">
    <property type="term" value="F:metal ion binding"/>
    <property type="evidence" value="ECO:0007669"/>
    <property type="project" value="UniProtKB-KW"/>
</dbReference>
<dbReference type="PANTHER" id="PTHR33693">
    <property type="entry name" value="TYPE-5 URACIL-DNA GLYCOSYLASE"/>
    <property type="match status" value="1"/>
</dbReference>
<evidence type="ECO:0000256" key="1">
    <source>
        <dbReference type="ARBA" id="ARBA00022485"/>
    </source>
</evidence>
<dbReference type="SMART" id="SM00987">
    <property type="entry name" value="UreE_C"/>
    <property type="match status" value="1"/>
</dbReference>
<dbReference type="AlphaFoldDB" id="A0A4P7XDH4"/>
<dbReference type="GO" id="GO:0097506">
    <property type="term" value="F:deaminated base DNA N-glycosylase activity"/>
    <property type="evidence" value="ECO:0007669"/>
    <property type="project" value="UniProtKB-ARBA"/>
</dbReference>
<evidence type="ECO:0000256" key="5">
    <source>
        <dbReference type="ARBA" id="ARBA00023004"/>
    </source>
</evidence>
<name>A0A4P7XDH4_9ALTE</name>
<dbReference type="InterPro" id="IPR005122">
    <property type="entry name" value="Uracil-DNA_glycosylase-like"/>
</dbReference>
<keyword evidence="6" id="KW-0411">Iron-sulfur</keyword>
<dbReference type="CDD" id="cd10030">
    <property type="entry name" value="UDG-F4_TTUDGA_SPO1dp_like"/>
    <property type="match status" value="1"/>
</dbReference>
<sequence length="214" mass="23904">MTLDELSVAIRSCRRCEHKLAEYGVEPRPIFWGAAEYPVVVIGQAPGITEYRENAPFQGAAGKSLRALFESCGLADFDRKVYQTSVAKCFPGRQANSSTDRRPSASEVKNCAPFLVSQLALLKPRLIVILGSLAWESFASIREREEPGYCMAQFQKKIPKTLRVSDLVGRRFQWKDAIVLPMIHPAGSANGARAKHPKLDLMSKRLLQEELEKI</sequence>
<organism evidence="9 10">
    <name type="scientific">Hydrocarboniclastica marina</name>
    <dbReference type="NCBI Taxonomy" id="2259620"/>
    <lineage>
        <taxon>Bacteria</taxon>
        <taxon>Pseudomonadati</taxon>
        <taxon>Pseudomonadota</taxon>
        <taxon>Gammaproteobacteria</taxon>
        <taxon>Alteromonadales</taxon>
        <taxon>Alteromonadaceae</taxon>
        <taxon>Hydrocarboniclastica</taxon>
    </lineage>
</organism>
<dbReference type="SMART" id="SM00986">
    <property type="entry name" value="UDG"/>
    <property type="match status" value="1"/>
</dbReference>
<gene>
    <name evidence="9" type="ORF">soil367_02260</name>
</gene>
<protein>
    <recommendedName>
        <fullName evidence="8">Uracil-DNA glycosylase-like domain-containing protein</fullName>
    </recommendedName>
</protein>
<accession>A0A4P7XDH4</accession>
<keyword evidence="4" id="KW-0378">Hydrolase</keyword>
<evidence type="ECO:0000259" key="8">
    <source>
        <dbReference type="SMART" id="SM00986"/>
    </source>
</evidence>
<keyword evidence="1" id="KW-0004">4Fe-4S</keyword>
<dbReference type="Pfam" id="PF03167">
    <property type="entry name" value="UDG"/>
    <property type="match status" value="1"/>
</dbReference>
<evidence type="ECO:0000256" key="4">
    <source>
        <dbReference type="ARBA" id="ARBA00022801"/>
    </source>
</evidence>
<dbReference type="InterPro" id="IPR036895">
    <property type="entry name" value="Uracil-DNA_glycosylase-like_sf"/>
</dbReference>
<keyword evidence="3" id="KW-0227">DNA damage</keyword>
<evidence type="ECO:0000256" key="6">
    <source>
        <dbReference type="ARBA" id="ARBA00023014"/>
    </source>
</evidence>
<evidence type="ECO:0000313" key="10">
    <source>
        <dbReference type="Proteomes" id="UP000298049"/>
    </source>
</evidence>
<dbReference type="SUPFAM" id="SSF52141">
    <property type="entry name" value="Uracil-DNA glycosylase-like"/>
    <property type="match status" value="1"/>
</dbReference>
<evidence type="ECO:0000256" key="2">
    <source>
        <dbReference type="ARBA" id="ARBA00022723"/>
    </source>
</evidence>
<proteinExistence type="predicted"/>
<feature type="domain" description="Uracil-DNA glycosylase-like" evidence="8">
    <location>
        <begin position="30"/>
        <end position="207"/>
    </location>
</feature>
<dbReference type="GO" id="GO:0006281">
    <property type="term" value="P:DNA repair"/>
    <property type="evidence" value="ECO:0007669"/>
    <property type="project" value="UniProtKB-KW"/>
</dbReference>
<keyword evidence="5" id="KW-0408">Iron</keyword>
<dbReference type="InterPro" id="IPR051536">
    <property type="entry name" value="UDG_Type-4/5"/>
</dbReference>
<dbReference type="Gene3D" id="3.40.470.10">
    <property type="entry name" value="Uracil-DNA glycosylase-like domain"/>
    <property type="match status" value="1"/>
</dbReference>
<evidence type="ECO:0000313" key="9">
    <source>
        <dbReference type="EMBL" id="QCF24866.1"/>
    </source>
</evidence>
<evidence type="ECO:0000256" key="7">
    <source>
        <dbReference type="ARBA" id="ARBA00023204"/>
    </source>
</evidence>